<evidence type="ECO:0000256" key="1">
    <source>
        <dbReference type="ARBA" id="ARBA00004141"/>
    </source>
</evidence>
<comment type="similarity">
    <text evidence="2">Belongs to the major facilitator superfamily. Monocarboxylate porter (TC 2.A.1.13) family.</text>
</comment>
<dbReference type="InterPro" id="IPR020846">
    <property type="entry name" value="MFS_dom"/>
</dbReference>
<feature type="transmembrane region" description="Helical" evidence="3">
    <location>
        <begin position="183"/>
        <end position="202"/>
    </location>
</feature>
<dbReference type="InterPro" id="IPR050327">
    <property type="entry name" value="Proton-linked_MCT"/>
</dbReference>
<keyword evidence="3" id="KW-0472">Membrane</keyword>
<feature type="transmembrane region" description="Helical" evidence="3">
    <location>
        <begin position="379"/>
        <end position="399"/>
    </location>
</feature>
<dbReference type="InterPro" id="IPR036259">
    <property type="entry name" value="MFS_trans_sf"/>
</dbReference>
<feature type="transmembrane region" description="Helical" evidence="3">
    <location>
        <begin position="321"/>
        <end position="340"/>
    </location>
</feature>
<dbReference type="Pfam" id="PF07690">
    <property type="entry name" value="MFS_1"/>
    <property type="match status" value="1"/>
</dbReference>
<dbReference type="AlphaFoldDB" id="A0A9P4VPM3"/>
<accession>A0A9P4VPM3</accession>
<dbReference type="EMBL" id="MU006099">
    <property type="protein sequence ID" value="KAF2837450.1"/>
    <property type="molecule type" value="Genomic_DNA"/>
</dbReference>
<feature type="transmembrane region" description="Helical" evidence="3">
    <location>
        <begin position="346"/>
        <end position="372"/>
    </location>
</feature>
<feature type="transmembrane region" description="Helical" evidence="3">
    <location>
        <begin position="124"/>
        <end position="144"/>
    </location>
</feature>
<gene>
    <name evidence="5" type="ORF">M501DRAFT_995379</name>
</gene>
<dbReference type="Proteomes" id="UP000799429">
    <property type="component" value="Unassembled WGS sequence"/>
</dbReference>
<organism evidence="5 6">
    <name type="scientific">Patellaria atrata CBS 101060</name>
    <dbReference type="NCBI Taxonomy" id="1346257"/>
    <lineage>
        <taxon>Eukaryota</taxon>
        <taxon>Fungi</taxon>
        <taxon>Dikarya</taxon>
        <taxon>Ascomycota</taxon>
        <taxon>Pezizomycotina</taxon>
        <taxon>Dothideomycetes</taxon>
        <taxon>Dothideomycetes incertae sedis</taxon>
        <taxon>Patellariales</taxon>
        <taxon>Patellariaceae</taxon>
        <taxon>Patellaria</taxon>
    </lineage>
</organism>
<keyword evidence="3" id="KW-0812">Transmembrane</keyword>
<dbReference type="InterPro" id="IPR011701">
    <property type="entry name" value="MFS"/>
</dbReference>
<feature type="transmembrane region" description="Helical" evidence="3">
    <location>
        <begin position="255"/>
        <end position="277"/>
    </location>
</feature>
<keyword evidence="6" id="KW-1185">Reference proteome</keyword>
<evidence type="ECO:0000313" key="5">
    <source>
        <dbReference type="EMBL" id="KAF2837450.1"/>
    </source>
</evidence>
<evidence type="ECO:0000256" key="2">
    <source>
        <dbReference type="ARBA" id="ARBA00006727"/>
    </source>
</evidence>
<feature type="transmembrane region" description="Helical" evidence="3">
    <location>
        <begin position="150"/>
        <end position="171"/>
    </location>
</feature>
<evidence type="ECO:0000313" key="6">
    <source>
        <dbReference type="Proteomes" id="UP000799429"/>
    </source>
</evidence>
<dbReference type="PROSITE" id="PS50850">
    <property type="entry name" value="MFS"/>
    <property type="match status" value="1"/>
</dbReference>
<feature type="domain" description="Major facilitator superfamily (MFS) profile" evidence="4">
    <location>
        <begin position="255"/>
        <end position="449"/>
    </location>
</feature>
<protein>
    <submittedName>
        <fullName evidence="5">Major facilitator superfamily transporter</fullName>
    </submittedName>
</protein>
<dbReference type="GO" id="GO:0022857">
    <property type="term" value="F:transmembrane transporter activity"/>
    <property type="evidence" value="ECO:0007669"/>
    <property type="project" value="InterPro"/>
</dbReference>
<feature type="transmembrane region" description="Helical" evidence="3">
    <location>
        <begin position="289"/>
        <end position="309"/>
    </location>
</feature>
<evidence type="ECO:0000256" key="3">
    <source>
        <dbReference type="SAM" id="Phobius"/>
    </source>
</evidence>
<evidence type="ECO:0000259" key="4">
    <source>
        <dbReference type="PROSITE" id="PS50850"/>
    </source>
</evidence>
<name>A0A9P4VPM3_9PEZI</name>
<feature type="transmembrane region" description="Helical" evidence="3">
    <location>
        <begin position="54"/>
        <end position="77"/>
    </location>
</feature>
<comment type="subcellular location">
    <subcellularLocation>
        <location evidence="1">Membrane</location>
        <topology evidence="1">Multi-pass membrane protein</topology>
    </subcellularLocation>
</comment>
<feature type="transmembrane region" description="Helical" evidence="3">
    <location>
        <begin position="89"/>
        <end position="112"/>
    </location>
</feature>
<reference evidence="5" key="1">
    <citation type="journal article" date="2020" name="Stud. Mycol.">
        <title>101 Dothideomycetes genomes: a test case for predicting lifestyles and emergence of pathogens.</title>
        <authorList>
            <person name="Haridas S."/>
            <person name="Albert R."/>
            <person name="Binder M."/>
            <person name="Bloem J."/>
            <person name="Labutti K."/>
            <person name="Salamov A."/>
            <person name="Andreopoulos B."/>
            <person name="Baker S."/>
            <person name="Barry K."/>
            <person name="Bills G."/>
            <person name="Bluhm B."/>
            <person name="Cannon C."/>
            <person name="Castanera R."/>
            <person name="Culley D."/>
            <person name="Daum C."/>
            <person name="Ezra D."/>
            <person name="Gonzalez J."/>
            <person name="Henrissat B."/>
            <person name="Kuo A."/>
            <person name="Liang C."/>
            <person name="Lipzen A."/>
            <person name="Lutzoni F."/>
            <person name="Magnuson J."/>
            <person name="Mondo S."/>
            <person name="Nolan M."/>
            <person name="Ohm R."/>
            <person name="Pangilinan J."/>
            <person name="Park H.-J."/>
            <person name="Ramirez L."/>
            <person name="Alfaro M."/>
            <person name="Sun H."/>
            <person name="Tritt A."/>
            <person name="Yoshinaga Y."/>
            <person name="Zwiers L.-H."/>
            <person name="Turgeon B."/>
            <person name="Goodwin S."/>
            <person name="Spatafora J."/>
            <person name="Crous P."/>
            <person name="Grigoriev I."/>
        </authorList>
    </citation>
    <scope>NUCLEOTIDE SEQUENCE</scope>
    <source>
        <strain evidence="5">CBS 101060</strain>
    </source>
</reference>
<feature type="transmembrane region" description="Helical" evidence="3">
    <location>
        <begin position="419"/>
        <end position="439"/>
    </location>
</feature>
<comment type="caution">
    <text evidence="5">The sequence shown here is derived from an EMBL/GenBank/DDBJ whole genome shotgun (WGS) entry which is preliminary data.</text>
</comment>
<dbReference type="OrthoDB" id="6499973at2759"/>
<dbReference type="GO" id="GO:0016020">
    <property type="term" value="C:membrane"/>
    <property type="evidence" value="ECO:0007669"/>
    <property type="project" value="UniProtKB-SubCell"/>
</dbReference>
<dbReference type="Gene3D" id="1.20.1250.20">
    <property type="entry name" value="MFS general substrate transporter like domains"/>
    <property type="match status" value="2"/>
</dbReference>
<feature type="transmembrane region" description="Helical" evidence="3">
    <location>
        <begin position="214"/>
        <end position="234"/>
    </location>
</feature>
<dbReference type="PANTHER" id="PTHR11360">
    <property type="entry name" value="MONOCARBOXYLATE TRANSPORTER"/>
    <property type="match status" value="1"/>
</dbReference>
<proteinExistence type="inferred from homology"/>
<sequence>MTAQTTTTAVELQDLPVGQRSLVRRDWDAATALHDADNIIEASRIADAEAPEGGYGWIIVPACFVMTWWIMGVSYSWGINQAALVHRELSSPATLSFVGSLAAASISIYAIINARLIRLMGLRNAALLGILLIGSGQFLSSFCINSIGGLFVTSGVLTGIGQGFCFMVASVTPAQYFSKKRGLANGIVFSGGAFGGAVLSLVMDALITRVGPAWNFRIVGLAAWLSGLPAAWFIKERTSLPKVVFIDWRLFKESRFVIIFVAAGIAVFPLFVPPFFLPLYTHSLGLSSSTGAGLVAGFNFASAAGRILCGFMGDKIGPLNTLFISVSLSAISVLTIWPVADTLAPLIVFMIINGIANGGFFAIMPTVVGNIFGSARVSVVMGMVVTGWTGGYLMGAPIAGYILDAYGGEEGGFRAYRPAIFYAGSMSVVAASLVALVRLRINKNLLGSL</sequence>
<keyword evidence="3" id="KW-1133">Transmembrane helix</keyword>
<dbReference type="PANTHER" id="PTHR11360:SF305">
    <property type="entry name" value="MAJOR FACILITATOR SUPERFAMILY (MFS) PROFILE DOMAIN-CONTAINING PROTEIN"/>
    <property type="match status" value="1"/>
</dbReference>
<dbReference type="SUPFAM" id="SSF103473">
    <property type="entry name" value="MFS general substrate transporter"/>
    <property type="match status" value="1"/>
</dbReference>